<evidence type="ECO:0000256" key="4">
    <source>
        <dbReference type="RuleBase" id="RU361188"/>
    </source>
</evidence>
<comment type="caution">
    <text evidence="8">The sequence shown here is derived from an EMBL/GenBank/DDBJ whole genome shotgun (WGS) entry which is preliminary data.</text>
</comment>
<dbReference type="InterPro" id="IPR013780">
    <property type="entry name" value="Glyco_hydro_b"/>
</dbReference>
<dbReference type="Pfam" id="PF02055">
    <property type="entry name" value="Glyco_hydro_30"/>
    <property type="match status" value="1"/>
</dbReference>
<dbReference type="InterPro" id="IPR033452">
    <property type="entry name" value="GH30_C"/>
</dbReference>
<dbReference type="PANTHER" id="PTHR11069:SF23">
    <property type="entry name" value="LYSOSOMAL ACID GLUCOSYLCERAMIDASE"/>
    <property type="match status" value="1"/>
</dbReference>
<evidence type="ECO:0000256" key="5">
    <source>
        <dbReference type="SAM" id="SignalP"/>
    </source>
</evidence>
<gene>
    <name evidence="8" type="ORF">GCM10023313_22620</name>
</gene>
<keyword evidence="4" id="KW-0326">Glycosidase</keyword>
<dbReference type="InterPro" id="IPR001139">
    <property type="entry name" value="Glyco_hydro_30"/>
</dbReference>
<keyword evidence="2 5" id="KW-0732">Signal</keyword>
<dbReference type="Pfam" id="PF17189">
    <property type="entry name" value="Glyco_hydro_30C"/>
    <property type="match status" value="1"/>
</dbReference>
<comment type="similarity">
    <text evidence="1 4">Belongs to the glycosyl hydrolase 30 family.</text>
</comment>
<feature type="chain" id="PRO_5046336771" evidence="5">
    <location>
        <begin position="22"/>
        <end position="485"/>
    </location>
</feature>
<organism evidence="8 9">
    <name type="scientific">Mucilaginibacter defluvii</name>
    <dbReference type="NCBI Taxonomy" id="1196019"/>
    <lineage>
        <taxon>Bacteria</taxon>
        <taxon>Pseudomonadati</taxon>
        <taxon>Bacteroidota</taxon>
        <taxon>Sphingobacteriia</taxon>
        <taxon>Sphingobacteriales</taxon>
        <taxon>Sphingobacteriaceae</taxon>
        <taxon>Mucilaginibacter</taxon>
    </lineage>
</organism>
<keyword evidence="9" id="KW-1185">Reference proteome</keyword>
<evidence type="ECO:0000259" key="7">
    <source>
        <dbReference type="Pfam" id="PF17189"/>
    </source>
</evidence>
<evidence type="ECO:0000313" key="8">
    <source>
        <dbReference type="EMBL" id="GAA4918447.1"/>
    </source>
</evidence>
<feature type="signal peptide" evidence="5">
    <location>
        <begin position="1"/>
        <end position="21"/>
    </location>
</feature>
<dbReference type="PRINTS" id="PR00843">
    <property type="entry name" value="GLHYDRLASE30"/>
</dbReference>
<proteinExistence type="inferred from homology"/>
<dbReference type="Gene3D" id="3.20.20.80">
    <property type="entry name" value="Glycosidases"/>
    <property type="match status" value="1"/>
</dbReference>
<accession>A0ABP9G417</accession>
<keyword evidence="3 4" id="KW-0378">Hydrolase</keyword>
<reference evidence="9" key="1">
    <citation type="journal article" date="2019" name="Int. J. Syst. Evol. Microbiol.">
        <title>The Global Catalogue of Microorganisms (GCM) 10K type strain sequencing project: providing services to taxonomists for standard genome sequencing and annotation.</title>
        <authorList>
            <consortium name="The Broad Institute Genomics Platform"/>
            <consortium name="The Broad Institute Genome Sequencing Center for Infectious Disease"/>
            <person name="Wu L."/>
            <person name="Ma J."/>
        </authorList>
    </citation>
    <scope>NUCLEOTIDE SEQUENCE [LARGE SCALE GENOMIC DNA]</scope>
    <source>
        <strain evidence="9">JCM 18283</strain>
    </source>
</reference>
<dbReference type="InterPro" id="IPR017853">
    <property type="entry name" value="GH"/>
</dbReference>
<dbReference type="RefSeq" id="WP_345331310.1">
    <property type="nucleotide sequence ID" value="NZ_BAABJI010000002.1"/>
</dbReference>
<feature type="domain" description="Glycosyl hydrolase family 30 TIM-barrel" evidence="6">
    <location>
        <begin position="91"/>
        <end position="421"/>
    </location>
</feature>
<dbReference type="SUPFAM" id="SSF51445">
    <property type="entry name" value="(Trans)glycosidases"/>
    <property type="match status" value="1"/>
</dbReference>
<name>A0ABP9G417_9SPHI</name>
<dbReference type="Proteomes" id="UP001501436">
    <property type="component" value="Unassembled WGS sequence"/>
</dbReference>
<sequence length="485" mass="52680">MNKTVIYPIYFLLLLASVAGGCSKSASTKPDPVDPVVPPPVTPAKTDVEFWLTKGDRTSLFAKQNVAILFKQETNNNATIEVDSTQTYQTVDGFGFALTGGSAMLINQLNATDKTALIRELFGTEGGGIGISYLRVTLGASDLSVVPFTYDEITTGVSDTELKQFSIDMEKKDLIPVLKMILAVNPNIKILASPWTAPTWMKDNQGYYGGSLKKEYYSVYAQYFVKYINAMKAEGITIDAITPQNEPLNAYNNPSMFMSSADQKIFVRDNLGPAFESAGINTKILIYDHNLDHPEYAIDILKDAAAAKYIDGSAFHLYGGNINAMSTVHDAAPSKNVYFTEQATFGNGSFDGDLKWHTSNLIIGAMRNWSRNVIEWNLASDPKFDPHTVGGCDACQGAITVGTSVARNVSYYIVAHASKFVRPGSVRIGSSSINDLQSVAYKTPSGKKVLIVLNNTASTLTFNIKYNNRIAASTLAGGAVGTYVW</sequence>
<evidence type="ECO:0000256" key="3">
    <source>
        <dbReference type="ARBA" id="ARBA00022801"/>
    </source>
</evidence>
<evidence type="ECO:0000259" key="6">
    <source>
        <dbReference type="Pfam" id="PF02055"/>
    </source>
</evidence>
<protein>
    <submittedName>
        <fullName evidence="8">Glucosylceramidase</fullName>
    </submittedName>
</protein>
<evidence type="ECO:0000256" key="2">
    <source>
        <dbReference type="ARBA" id="ARBA00022729"/>
    </source>
</evidence>
<dbReference type="EMBL" id="BAABJI010000002">
    <property type="protein sequence ID" value="GAA4918447.1"/>
    <property type="molecule type" value="Genomic_DNA"/>
</dbReference>
<evidence type="ECO:0000256" key="1">
    <source>
        <dbReference type="ARBA" id="ARBA00005382"/>
    </source>
</evidence>
<evidence type="ECO:0000313" key="9">
    <source>
        <dbReference type="Proteomes" id="UP001501436"/>
    </source>
</evidence>
<dbReference type="PANTHER" id="PTHR11069">
    <property type="entry name" value="GLUCOSYLCERAMIDASE"/>
    <property type="match status" value="1"/>
</dbReference>
<dbReference type="Gene3D" id="2.60.40.1180">
    <property type="entry name" value="Golgi alpha-mannosidase II"/>
    <property type="match status" value="1"/>
</dbReference>
<feature type="domain" description="Glycosyl hydrolase family 30 beta sandwich" evidence="7">
    <location>
        <begin position="424"/>
        <end position="483"/>
    </location>
</feature>
<dbReference type="InterPro" id="IPR033453">
    <property type="entry name" value="Glyco_hydro_30_TIM-barrel"/>
</dbReference>
<dbReference type="PROSITE" id="PS51257">
    <property type="entry name" value="PROKAR_LIPOPROTEIN"/>
    <property type="match status" value="1"/>
</dbReference>